<dbReference type="EMBL" id="KV878210">
    <property type="protein sequence ID" value="OJJ38919.1"/>
    <property type="molecule type" value="Genomic_DNA"/>
</dbReference>
<accession>A0A1L9RVG6</accession>
<evidence type="ECO:0000313" key="2">
    <source>
        <dbReference type="Proteomes" id="UP000184383"/>
    </source>
</evidence>
<gene>
    <name evidence="1" type="ORF">ASPWEDRAFT_347015</name>
</gene>
<keyword evidence="2" id="KW-1185">Reference proteome</keyword>
<dbReference type="GeneID" id="63749920"/>
<dbReference type="VEuPathDB" id="FungiDB:ASPWEDRAFT_347015"/>
<reference evidence="2" key="1">
    <citation type="journal article" date="2017" name="Genome Biol.">
        <title>Comparative genomics reveals high biological diversity and specific adaptations in the industrially and medically important fungal genus Aspergillus.</title>
        <authorList>
            <person name="de Vries R.P."/>
            <person name="Riley R."/>
            <person name="Wiebenga A."/>
            <person name="Aguilar-Osorio G."/>
            <person name="Amillis S."/>
            <person name="Uchima C.A."/>
            <person name="Anderluh G."/>
            <person name="Asadollahi M."/>
            <person name="Askin M."/>
            <person name="Barry K."/>
            <person name="Battaglia E."/>
            <person name="Bayram O."/>
            <person name="Benocci T."/>
            <person name="Braus-Stromeyer S.A."/>
            <person name="Caldana C."/>
            <person name="Canovas D."/>
            <person name="Cerqueira G.C."/>
            <person name="Chen F."/>
            <person name="Chen W."/>
            <person name="Choi C."/>
            <person name="Clum A."/>
            <person name="Dos Santos R.A."/>
            <person name="Damasio A.R."/>
            <person name="Diallinas G."/>
            <person name="Emri T."/>
            <person name="Fekete E."/>
            <person name="Flipphi M."/>
            <person name="Freyberg S."/>
            <person name="Gallo A."/>
            <person name="Gournas C."/>
            <person name="Habgood R."/>
            <person name="Hainaut M."/>
            <person name="Harispe M.L."/>
            <person name="Henrissat B."/>
            <person name="Hilden K.S."/>
            <person name="Hope R."/>
            <person name="Hossain A."/>
            <person name="Karabika E."/>
            <person name="Karaffa L."/>
            <person name="Karanyi Z."/>
            <person name="Krasevec N."/>
            <person name="Kuo A."/>
            <person name="Kusch H."/>
            <person name="LaButti K."/>
            <person name="Lagendijk E.L."/>
            <person name="Lapidus A."/>
            <person name="Levasseur A."/>
            <person name="Lindquist E."/>
            <person name="Lipzen A."/>
            <person name="Logrieco A.F."/>
            <person name="MacCabe A."/>
            <person name="Maekelae M.R."/>
            <person name="Malavazi I."/>
            <person name="Melin P."/>
            <person name="Meyer V."/>
            <person name="Mielnichuk N."/>
            <person name="Miskei M."/>
            <person name="Molnar A.P."/>
            <person name="Mule G."/>
            <person name="Ngan C.Y."/>
            <person name="Orejas M."/>
            <person name="Orosz E."/>
            <person name="Ouedraogo J.P."/>
            <person name="Overkamp K.M."/>
            <person name="Park H.-S."/>
            <person name="Perrone G."/>
            <person name="Piumi F."/>
            <person name="Punt P.J."/>
            <person name="Ram A.F."/>
            <person name="Ramon A."/>
            <person name="Rauscher S."/>
            <person name="Record E."/>
            <person name="Riano-Pachon D.M."/>
            <person name="Robert V."/>
            <person name="Roehrig J."/>
            <person name="Ruller R."/>
            <person name="Salamov A."/>
            <person name="Salih N.S."/>
            <person name="Samson R.A."/>
            <person name="Sandor E."/>
            <person name="Sanguinetti M."/>
            <person name="Schuetze T."/>
            <person name="Sepcic K."/>
            <person name="Shelest E."/>
            <person name="Sherlock G."/>
            <person name="Sophianopoulou V."/>
            <person name="Squina F.M."/>
            <person name="Sun H."/>
            <person name="Susca A."/>
            <person name="Todd R.B."/>
            <person name="Tsang A."/>
            <person name="Unkles S.E."/>
            <person name="van de Wiele N."/>
            <person name="van Rossen-Uffink D."/>
            <person name="Oliveira J.V."/>
            <person name="Vesth T.C."/>
            <person name="Visser J."/>
            <person name="Yu J.-H."/>
            <person name="Zhou M."/>
            <person name="Andersen M.R."/>
            <person name="Archer D.B."/>
            <person name="Baker S.E."/>
            <person name="Benoit I."/>
            <person name="Brakhage A.A."/>
            <person name="Braus G.H."/>
            <person name="Fischer R."/>
            <person name="Frisvad J.C."/>
            <person name="Goldman G.H."/>
            <person name="Houbraken J."/>
            <person name="Oakley B."/>
            <person name="Pocsi I."/>
            <person name="Scazzocchio C."/>
            <person name="Seiboth B."/>
            <person name="vanKuyk P.A."/>
            <person name="Wortman J."/>
            <person name="Dyer P.S."/>
            <person name="Grigoriev I.V."/>
        </authorList>
    </citation>
    <scope>NUCLEOTIDE SEQUENCE [LARGE SCALE GENOMIC DNA]</scope>
    <source>
        <strain evidence="2">DTO 134E9</strain>
    </source>
</reference>
<protein>
    <submittedName>
        <fullName evidence="1">Uncharacterized protein</fullName>
    </submittedName>
</protein>
<sequence length="71" mass="7523">MIPLSSDGKGMFLAFLGSESLQHICLLQALQAVCTSDDTRPLVGDVSGEGHLPLSVLRGSRRLDIANGMLI</sequence>
<name>A0A1L9RVG6_ASPWE</name>
<evidence type="ECO:0000313" key="1">
    <source>
        <dbReference type="EMBL" id="OJJ38919.1"/>
    </source>
</evidence>
<dbReference type="Proteomes" id="UP000184383">
    <property type="component" value="Unassembled WGS sequence"/>
</dbReference>
<organism evidence="1 2">
    <name type="scientific">Aspergillus wentii DTO 134E9</name>
    <dbReference type="NCBI Taxonomy" id="1073089"/>
    <lineage>
        <taxon>Eukaryota</taxon>
        <taxon>Fungi</taxon>
        <taxon>Dikarya</taxon>
        <taxon>Ascomycota</taxon>
        <taxon>Pezizomycotina</taxon>
        <taxon>Eurotiomycetes</taxon>
        <taxon>Eurotiomycetidae</taxon>
        <taxon>Eurotiales</taxon>
        <taxon>Aspergillaceae</taxon>
        <taxon>Aspergillus</taxon>
        <taxon>Aspergillus subgen. Cremei</taxon>
    </lineage>
</organism>
<dbReference type="RefSeq" id="XP_040692595.1">
    <property type="nucleotide sequence ID" value="XM_040834072.1"/>
</dbReference>
<dbReference type="AlphaFoldDB" id="A0A1L9RVG6"/>
<proteinExistence type="predicted"/>